<dbReference type="InterPro" id="IPR036597">
    <property type="entry name" value="Fido-like_dom_sf"/>
</dbReference>
<evidence type="ECO:0000256" key="2">
    <source>
        <dbReference type="PIRSR" id="PIRSR640198-2"/>
    </source>
</evidence>
<keyword evidence="2" id="KW-0067">ATP-binding</keyword>
<feature type="binding site" evidence="2">
    <location>
        <begin position="159"/>
        <end position="162"/>
    </location>
    <ligand>
        <name>ATP</name>
        <dbReference type="ChEBI" id="CHEBI:30616"/>
    </ligand>
</feature>
<keyword evidence="2" id="KW-0547">Nucleotide-binding</keyword>
<dbReference type="AlphaFoldDB" id="A0A437JZ66"/>
<evidence type="ECO:0000259" key="3">
    <source>
        <dbReference type="PROSITE" id="PS51459"/>
    </source>
</evidence>
<evidence type="ECO:0000313" key="4">
    <source>
        <dbReference type="EMBL" id="RVT53334.1"/>
    </source>
</evidence>
<dbReference type="Pfam" id="PF02661">
    <property type="entry name" value="Fic"/>
    <property type="match status" value="1"/>
</dbReference>
<evidence type="ECO:0000313" key="5">
    <source>
        <dbReference type="Proteomes" id="UP000288178"/>
    </source>
</evidence>
<dbReference type="PANTHER" id="PTHR13504:SF38">
    <property type="entry name" value="FIDO DOMAIN-CONTAINING PROTEIN"/>
    <property type="match status" value="1"/>
</dbReference>
<dbReference type="InterPro" id="IPR040198">
    <property type="entry name" value="Fido_containing"/>
</dbReference>
<feature type="active site" evidence="1">
    <location>
        <position position="205"/>
    </location>
</feature>
<protein>
    <submittedName>
        <fullName evidence="4">Fic family protein</fullName>
    </submittedName>
</protein>
<keyword evidence="5" id="KW-1185">Reference proteome</keyword>
<dbReference type="PROSITE" id="PS51459">
    <property type="entry name" value="FIDO"/>
    <property type="match status" value="1"/>
</dbReference>
<gene>
    <name evidence="4" type="ORF">ENE75_00025</name>
</gene>
<dbReference type="Gene3D" id="1.10.3290.10">
    <property type="entry name" value="Fido-like domain"/>
    <property type="match status" value="1"/>
</dbReference>
<evidence type="ECO:0000256" key="1">
    <source>
        <dbReference type="PIRSR" id="PIRSR640198-1"/>
    </source>
</evidence>
<dbReference type="OrthoDB" id="9813719at2"/>
<dbReference type="Proteomes" id="UP000288178">
    <property type="component" value="Unassembled WGS sequence"/>
</dbReference>
<dbReference type="EMBL" id="SACT01000001">
    <property type="protein sequence ID" value="RVT53334.1"/>
    <property type="molecule type" value="Genomic_DNA"/>
</dbReference>
<name>A0A437JZ66_9BURK</name>
<dbReference type="PANTHER" id="PTHR13504">
    <property type="entry name" value="FIDO DOMAIN-CONTAINING PROTEIN DDB_G0283145"/>
    <property type="match status" value="1"/>
</dbReference>
<dbReference type="InterPro" id="IPR003812">
    <property type="entry name" value="Fido"/>
</dbReference>
<proteinExistence type="predicted"/>
<dbReference type="GO" id="GO:0005524">
    <property type="term" value="F:ATP binding"/>
    <property type="evidence" value="ECO:0007669"/>
    <property type="project" value="UniProtKB-KW"/>
</dbReference>
<dbReference type="SUPFAM" id="SSF140931">
    <property type="entry name" value="Fic-like"/>
    <property type="match status" value="1"/>
</dbReference>
<comment type="caution">
    <text evidence="4">The sequence shown here is derived from an EMBL/GenBank/DDBJ whole genome shotgun (WGS) entry which is preliminary data.</text>
</comment>
<feature type="binding site" evidence="2">
    <location>
        <begin position="209"/>
        <end position="216"/>
    </location>
    <ligand>
        <name>ATP</name>
        <dbReference type="ChEBI" id="CHEBI:30616"/>
    </ligand>
</feature>
<organism evidence="4 5">
    <name type="scientific">Rubrivivax albus</name>
    <dbReference type="NCBI Taxonomy" id="2499835"/>
    <lineage>
        <taxon>Bacteria</taxon>
        <taxon>Pseudomonadati</taxon>
        <taxon>Pseudomonadota</taxon>
        <taxon>Betaproteobacteria</taxon>
        <taxon>Burkholderiales</taxon>
        <taxon>Sphaerotilaceae</taxon>
        <taxon>Rubrivivax</taxon>
    </lineage>
</organism>
<feature type="domain" description="Fido" evidence="3">
    <location>
        <begin position="118"/>
        <end position="281"/>
    </location>
</feature>
<reference evidence="4 5" key="1">
    <citation type="submission" date="2019-01" db="EMBL/GenBank/DDBJ databases">
        <authorList>
            <person name="Chen W.-M."/>
        </authorList>
    </citation>
    <scope>NUCLEOTIDE SEQUENCE [LARGE SCALE GENOMIC DNA]</scope>
    <source>
        <strain evidence="4 5">ICH-3</strain>
    </source>
</reference>
<sequence length="402" mass="44333">MSTQMFDQPHQFEPLLPSSARQEPLLAKAHDLALSASGLASQTLAAELRGLLRAMNSYYSNRIEGQHTRPLELEQALRKDFSQDAKLAARQRLAIAHIDAEIELEARFSGAAGAVDLYSAQAVKDIHRALFSRLPAGDLQTDQGAPIEPGTLRDREVSVGRHVAPTAASVGTFLDRWAFFYGGVRRGDAALVAMAAAHQRLGWVHPFVDGNGRVMRLHTHTILSALGYTGGMWSPLRGFARSVDRYYALLAAADEPRRGDLDGRGNLSESALVDWIDYVLDVCIDQVSFMRSMLNLGAIDQRIAACLTYEQESVRSGVRIEALRPLHYLFVTGLEIERGEFKRMTGLGERTAVNVISALVRRGLLRSDTVQGKVRFGLPLHALRFYFPALWPEAEADTAALQ</sequence>
<feature type="binding site" evidence="2">
    <location>
        <begin position="246"/>
        <end position="247"/>
    </location>
    <ligand>
        <name>ATP</name>
        <dbReference type="ChEBI" id="CHEBI:30616"/>
    </ligand>
</feature>
<accession>A0A437JZ66</accession>